<name>A0A0A8YWS2_ARUDO</name>
<sequence length="73" mass="8169">MVSFRKKNCRIKFACGSYTGDFSRLHSQSFGGLDPSAMMDLSLLISIEDKDIASILHLQSPSPYAVFSHIRVF</sequence>
<evidence type="ECO:0000313" key="1">
    <source>
        <dbReference type="EMBL" id="JAD27042.1"/>
    </source>
</evidence>
<reference evidence="1" key="2">
    <citation type="journal article" date="2015" name="Data Brief">
        <title>Shoot transcriptome of the giant reed, Arundo donax.</title>
        <authorList>
            <person name="Barrero R.A."/>
            <person name="Guerrero F.D."/>
            <person name="Moolhuijzen P."/>
            <person name="Goolsby J.A."/>
            <person name="Tidwell J."/>
            <person name="Bellgard S.E."/>
            <person name="Bellgard M.I."/>
        </authorList>
    </citation>
    <scope>NUCLEOTIDE SEQUENCE</scope>
    <source>
        <tissue evidence="1">Shoot tissue taken approximately 20 cm above the soil surface</tissue>
    </source>
</reference>
<accession>A0A0A8YWS2</accession>
<protein>
    <submittedName>
        <fullName evidence="1">Uncharacterized protein</fullName>
    </submittedName>
</protein>
<dbReference type="EMBL" id="GBRH01270853">
    <property type="protein sequence ID" value="JAD27042.1"/>
    <property type="molecule type" value="Transcribed_RNA"/>
</dbReference>
<proteinExistence type="predicted"/>
<reference evidence="1" key="1">
    <citation type="submission" date="2014-09" db="EMBL/GenBank/DDBJ databases">
        <authorList>
            <person name="Magalhaes I.L.F."/>
            <person name="Oliveira U."/>
            <person name="Santos F.R."/>
            <person name="Vidigal T.H.D.A."/>
            <person name="Brescovit A.D."/>
            <person name="Santos A.J."/>
        </authorList>
    </citation>
    <scope>NUCLEOTIDE SEQUENCE</scope>
    <source>
        <tissue evidence="1">Shoot tissue taken approximately 20 cm above the soil surface</tissue>
    </source>
</reference>
<organism evidence="1">
    <name type="scientific">Arundo donax</name>
    <name type="common">Giant reed</name>
    <name type="synonym">Donax arundinaceus</name>
    <dbReference type="NCBI Taxonomy" id="35708"/>
    <lineage>
        <taxon>Eukaryota</taxon>
        <taxon>Viridiplantae</taxon>
        <taxon>Streptophyta</taxon>
        <taxon>Embryophyta</taxon>
        <taxon>Tracheophyta</taxon>
        <taxon>Spermatophyta</taxon>
        <taxon>Magnoliopsida</taxon>
        <taxon>Liliopsida</taxon>
        <taxon>Poales</taxon>
        <taxon>Poaceae</taxon>
        <taxon>PACMAD clade</taxon>
        <taxon>Arundinoideae</taxon>
        <taxon>Arundineae</taxon>
        <taxon>Arundo</taxon>
    </lineage>
</organism>
<dbReference type="AlphaFoldDB" id="A0A0A8YWS2"/>